<proteinExistence type="predicted"/>
<dbReference type="Proteomes" id="UP001214638">
    <property type="component" value="Unassembled WGS sequence"/>
</dbReference>
<dbReference type="FunFam" id="3.40.50.1000:FF:000093">
    <property type="entry name" value="NLI interacting factor-like phosphatase family protein"/>
    <property type="match status" value="1"/>
</dbReference>
<dbReference type="RefSeq" id="XP_067801901.1">
    <property type="nucleotide sequence ID" value="XM_067948370.1"/>
</dbReference>
<organism evidence="3 4">
    <name type="scientific">Babesia duncani</name>
    <dbReference type="NCBI Taxonomy" id="323732"/>
    <lineage>
        <taxon>Eukaryota</taxon>
        <taxon>Sar</taxon>
        <taxon>Alveolata</taxon>
        <taxon>Apicomplexa</taxon>
        <taxon>Aconoidasida</taxon>
        <taxon>Piroplasmida</taxon>
        <taxon>Babesiidae</taxon>
        <taxon>Babesia</taxon>
    </lineage>
</organism>
<feature type="domain" description="FCP1 homology" evidence="1">
    <location>
        <begin position="33"/>
        <end position="191"/>
    </location>
</feature>
<keyword evidence="4" id="KW-1185">Reference proteome</keyword>
<name>A0AAD9PIK1_9APIC</name>
<dbReference type="CDD" id="cd07521">
    <property type="entry name" value="HAD_FCP1-like"/>
    <property type="match status" value="1"/>
</dbReference>
<protein>
    <submittedName>
        <fullName evidence="3">Bifunctional FCP1 homology domain/Dullard phosphatase domain</fullName>
    </submittedName>
</protein>
<dbReference type="InterPro" id="IPR023214">
    <property type="entry name" value="HAD_sf"/>
</dbReference>
<dbReference type="EMBL" id="JALLKP010000005">
    <property type="protein sequence ID" value="KAK2195058.1"/>
    <property type="molecule type" value="Genomic_DNA"/>
</dbReference>
<dbReference type="InterPro" id="IPR004274">
    <property type="entry name" value="FCP1_dom"/>
</dbReference>
<dbReference type="SMART" id="SM00577">
    <property type="entry name" value="CPDc"/>
    <property type="match status" value="1"/>
</dbReference>
<evidence type="ECO:0000259" key="1">
    <source>
        <dbReference type="PROSITE" id="PS50969"/>
    </source>
</evidence>
<comment type="caution">
    <text evidence="3">The sequence shown here is derived from an EMBL/GenBank/DDBJ whole genome shotgun (WGS) entry which is preliminary data.</text>
</comment>
<accession>A0AAD9PIK1</accession>
<dbReference type="GO" id="GO:0016791">
    <property type="term" value="F:phosphatase activity"/>
    <property type="evidence" value="ECO:0007669"/>
    <property type="project" value="InterPro"/>
</dbReference>
<dbReference type="PANTHER" id="PTHR12210">
    <property type="entry name" value="DULLARD PROTEIN PHOSPHATASE"/>
    <property type="match status" value="1"/>
</dbReference>
<sequence>MSSKQTTGDAALSILETQSHETSMALSINSQGVTRQKKLLVLDLDETLIHSSFEKNGTDQFVIELAQDGTSRTVYVAKRPFVDEFLLGASQFFEIVIFTAGLEAYADPVVDILDVNKVISRRFFRQDCAFWNGLYIKDLVIFNRPLSDIVIIDNTPSAYCLQPNNAIAIESWYEDPNDVELLKLLPLLSRLAYVDDVAMLLYKQPCSPCKFLEEEIVDSPITVAME</sequence>
<dbReference type="Pfam" id="PF03031">
    <property type="entry name" value="NIF"/>
    <property type="match status" value="1"/>
</dbReference>
<evidence type="ECO:0000313" key="3">
    <source>
        <dbReference type="EMBL" id="KAK2195058.1"/>
    </source>
</evidence>
<dbReference type="InterPro" id="IPR011948">
    <property type="entry name" value="Dullard_phosphatase"/>
</dbReference>
<evidence type="ECO:0000313" key="2">
    <source>
        <dbReference type="EMBL" id="KAK2194717.1"/>
    </source>
</evidence>
<dbReference type="InterPro" id="IPR050365">
    <property type="entry name" value="TIM50"/>
</dbReference>
<dbReference type="GeneID" id="94337655"/>
<evidence type="ECO:0000313" key="4">
    <source>
        <dbReference type="Proteomes" id="UP001214638"/>
    </source>
</evidence>
<dbReference type="KEGG" id="bdw:94337655"/>
<dbReference type="NCBIfam" id="TIGR02251">
    <property type="entry name" value="HIF-SF_euk"/>
    <property type="match status" value="1"/>
</dbReference>
<dbReference type="AlphaFoldDB" id="A0AAD9PIK1"/>
<dbReference type="PROSITE" id="PS50969">
    <property type="entry name" value="FCP1"/>
    <property type="match status" value="1"/>
</dbReference>
<reference evidence="3" key="1">
    <citation type="journal article" date="2023" name="Nat. Microbiol.">
        <title>Babesia duncani multi-omics identifies virulence factors and drug targets.</title>
        <authorList>
            <person name="Singh P."/>
            <person name="Lonardi S."/>
            <person name="Liang Q."/>
            <person name="Vydyam P."/>
            <person name="Khabirova E."/>
            <person name="Fang T."/>
            <person name="Gihaz S."/>
            <person name="Thekkiniath J."/>
            <person name="Munshi M."/>
            <person name="Abel S."/>
            <person name="Ciampossin L."/>
            <person name="Batugedara G."/>
            <person name="Gupta M."/>
            <person name="Lu X.M."/>
            <person name="Lenz T."/>
            <person name="Chakravarty S."/>
            <person name="Cornillot E."/>
            <person name="Hu Y."/>
            <person name="Ma W."/>
            <person name="Gonzalez L.M."/>
            <person name="Sanchez S."/>
            <person name="Estrada K."/>
            <person name="Sanchez-Flores A."/>
            <person name="Montero E."/>
            <person name="Harb O.S."/>
            <person name="Le Roch K.G."/>
            <person name="Mamoun C.B."/>
        </authorList>
    </citation>
    <scope>NUCLEOTIDE SEQUENCE</scope>
    <source>
        <strain evidence="3">WA1</strain>
    </source>
</reference>
<gene>
    <name evidence="3" type="ORF">BdWA1_003358</name>
    <name evidence="2" type="ORF">BdWA1_003809</name>
</gene>
<dbReference type="SUPFAM" id="SSF56784">
    <property type="entry name" value="HAD-like"/>
    <property type="match status" value="1"/>
</dbReference>
<dbReference type="Gene3D" id="3.40.50.1000">
    <property type="entry name" value="HAD superfamily/HAD-like"/>
    <property type="match status" value="1"/>
</dbReference>
<dbReference type="InterPro" id="IPR036412">
    <property type="entry name" value="HAD-like_sf"/>
</dbReference>
<dbReference type="EMBL" id="JALLKP010000057">
    <property type="protein sequence ID" value="KAK2194717.1"/>
    <property type="molecule type" value="Genomic_DNA"/>
</dbReference>